<dbReference type="EMBL" id="JAANIT010013005">
    <property type="protein sequence ID" value="KAG1522285.1"/>
    <property type="molecule type" value="Genomic_DNA"/>
</dbReference>
<sequence>MQQGHAHGLVRAFVAAEQEEGGHAQRDGNDGGAVVAFVLVLMQRQPRPRLVLVDQAGVGRKAGKAGLGRRSLRQ</sequence>
<evidence type="ECO:0000313" key="2">
    <source>
        <dbReference type="Proteomes" id="UP000717996"/>
    </source>
</evidence>
<protein>
    <submittedName>
        <fullName evidence="1">Uncharacterized protein</fullName>
    </submittedName>
</protein>
<dbReference type="AlphaFoldDB" id="A0A9P6XLQ6"/>
<proteinExistence type="predicted"/>
<dbReference type="Proteomes" id="UP000717996">
    <property type="component" value="Unassembled WGS sequence"/>
</dbReference>
<organism evidence="1 2">
    <name type="scientific">Rhizopus oryzae</name>
    <name type="common">Mucormycosis agent</name>
    <name type="synonym">Rhizopus arrhizus var. delemar</name>
    <dbReference type="NCBI Taxonomy" id="64495"/>
    <lineage>
        <taxon>Eukaryota</taxon>
        <taxon>Fungi</taxon>
        <taxon>Fungi incertae sedis</taxon>
        <taxon>Mucoromycota</taxon>
        <taxon>Mucoromycotina</taxon>
        <taxon>Mucoromycetes</taxon>
        <taxon>Mucorales</taxon>
        <taxon>Mucorineae</taxon>
        <taxon>Rhizopodaceae</taxon>
        <taxon>Rhizopus</taxon>
    </lineage>
</organism>
<reference evidence="1" key="1">
    <citation type="journal article" date="2020" name="Microb. Genom.">
        <title>Genetic diversity of clinical and environmental Mucorales isolates obtained from an investigation of mucormycosis cases among solid organ transplant recipients.</title>
        <authorList>
            <person name="Nguyen M.H."/>
            <person name="Kaul D."/>
            <person name="Muto C."/>
            <person name="Cheng S.J."/>
            <person name="Richter R.A."/>
            <person name="Bruno V.M."/>
            <person name="Liu G."/>
            <person name="Beyhan S."/>
            <person name="Sundermann A.J."/>
            <person name="Mounaud S."/>
            <person name="Pasculle A.W."/>
            <person name="Nierman W.C."/>
            <person name="Driscoll E."/>
            <person name="Cumbie R."/>
            <person name="Clancy C.J."/>
            <person name="Dupont C.L."/>
        </authorList>
    </citation>
    <scope>NUCLEOTIDE SEQUENCE</scope>
    <source>
        <strain evidence="1">GL16</strain>
    </source>
</reference>
<name>A0A9P6XLQ6_RHIOR</name>
<evidence type="ECO:0000313" key="1">
    <source>
        <dbReference type="EMBL" id="KAG1522285.1"/>
    </source>
</evidence>
<comment type="caution">
    <text evidence="1">The sequence shown here is derived from an EMBL/GenBank/DDBJ whole genome shotgun (WGS) entry which is preliminary data.</text>
</comment>
<accession>A0A9P6XLQ6</accession>
<gene>
    <name evidence="1" type="ORF">G6F51_014616</name>
</gene>